<accession>A0AAV2TKL5</accession>
<evidence type="ECO:0000313" key="4">
    <source>
        <dbReference type="Proteomes" id="UP001497525"/>
    </source>
</evidence>
<keyword evidence="2" id="KW-0812">Transmembrane</keyword>
<feature type="region of interest" description="Disordered" evidence="1">
    <location>
        <begin position="1"/>
        <end position="79"/>
    </location>
</feature>
<sequence>MPSTDQIRMASPTVTANTVPITECPPKTDVTETDEIDPSCQNVAPQSALPLSSPLESDYEKDTCPPTSDAETSPCSDRKLRDPVHSFGLEADFGTVHRVSVPSTAAANLSIPLTISKPSKTTKGDEKRYRLLCGFLFNIGLFFLVIFISVSVRFIKNRWC</sequence>
<dbReference type="Proteomes" id="UP001497525">
    <property type="component" value="Unassembled WGS sequence"/>
</dbReference>
<feature type="compositionally biased region" description="Polar residues" evidence="1">
    <location>
        <begin position="1"/>
        <end position="20"/>
    </location>
</feature>
<keyword evidence="2" id="KW-1133">Transmembrane helix</keyword>
<feature type="transmembrane region" description="Helical" evidence="2">
    <location>
        <begin position="129"/>
        <end position="155"/>
    </location>
</feature>
<evidence type="ECO:0000256" key="1">
    <source>
        <dbReference type="SAM" id="MobiDB-lite"/>
    </source>
</evidence>
<dbReference type="EMBL" id="CAXLJL010000367">
    <property type="protein sequence ID" value="CAL5136966.1"/>
    <property type="molecule type" value="Genomic_DNA"/>
</dbReference>
<organism evidence="3 4">
    <name type="scientific">Calicophoron daubneyi</name>
    <name type="common">Rumen fluke</name>
    <name type="synonym">Paramphistomum daubneyi</name>
    <dbReference type="NCBI Taxonomy" id="300641"/>
    <lineage>
        <taxon>Eukaryota</taxon>
        <taxon>Metazoa</taxon>
        <taxon>Spiralia</taxon>
        <taxon>Lophotrochozoa</taxon>
        <taxon>Platyhelminthes</taxon>
        <taxon>Trematoda</taxon>
        <taxon>Digenea</taxon>
        <taxon>Plagiorchiida</taxon>
        <taxon>Pronocephalata</taxon>
        <taxon>Paramphistomoidea</taxon>
        <taxon>Paramphistomidae</taxon>
        <taxon>Calicophoron</taxon>
    </lineage>
</organism>
<gene>
    <name evidence="3" type="ORF">CDAUBV1_LOCUS11250</name>
</gene>
<comment type="caution">
    <text evidence="3">The sequence shown here is derived from an EMBL/GenBank/DDBJ whole genome shotgun (WGS) entry which is preliminary data.</text>
</comment>
<dbReference type="AlphaFoldDB" id="A0AAV2TKL5"/>
<keyword evidence="2" id="KW-0472">Membrane</keyword>
<protein>
    <submittedName>
        <fullName evidence="3">Uncharacterized protein</fullName>
    </submittedName>
</protein>
<proteinExistence type="predicted"/>
<evidence type="ECO:0000256" key="2">
    <source>
        <dbReference type="SAM" id="Phobius"/>
    </source>
</evidence>
<reference evidence="3" key="1">
    <citation type="submission" date="2024-06" db="EMBL/GenBank/DDBJ databases">
        <authorList>
            <person name="Liu X."/>
            <person name="Lenzi L."/>
            <person name="Haldenby T S."/>
            <person name="Uol C."/>
        </authorList>
    </citation>
    <scope>NUCLEOTIDE SEQUENCE</scope>
</reference>
<feature type="compositionally biased region" description="Polar residues" evidence="1">
    <location>
        <begin position="65"/>
        <end position="75"/>
    </location>
</feature>
<name>A0AAV2TKL5_CALDB</name>
<evidence type="ECO:0000313" key="3">
    <source>
        <dbReference type="EMBL" id="CAL5136966.1"/>
    </source>
</evidence>